<organism evidence="3 4">
    <name type="scientific">Candidatus Giovannonibacteria bacterium GW2011_GWF2_42_19</name>
    <dbReference type="NCBI Taxonomy" id="1618659"/>
    <lineage>
        <taxon>Bacteria</taxon>
        <taxon>Candidatus Giovannoniibacteriota</taxon>
    </lineage>
</organism>
<reference evidence="3 4" key="1">
    <citation type="journal article" date="2015" name="Nature">
        <title>rRNA introns, odd ribosomes, and small enigmatic genomes across a large radiation of phyla.</title>
        <authorList>
            <person name="Brown C.T."/>
            <person name="Hug L.A."/>
            <person name="Thomas B.C."/>
            <person name="Sharon I."/>
            <person name="Castelle C.J."/>
            <person name="Singh A."/>
            <person name="Wilkins M.J."/>
            <person name="Williams K.H."/>
            <person name="Banfield J.F."/>
        </authorList>
    </citation>
    <scope>NUCLEOTIDE SEQUENCE [LARGE SCALE GENOMIC DNA]</scope>
</reference>
<accession>A0A0G1CGV5</accession>
<evidence type="ECO:0000313" key="3">
    <source>
        <dbReference type="EMBL" id="KKS48798.1"/>
    </source>
</evidence>
<feature type="transmembrane region" description="Helical" evidence="2">
    <location>
        <begin position="81"/>
        <end position="101"/>
    </location>
</feature>
<dbReference type="PATRIC" id="fig|1618659.3.peg.148"/>
<gene>
    <name evidence="3" type="ORF">UV11_C0003G0025</name>
</gene>
<feature type="transmembrane region" description="Helical" evidence="2">
    <location>
        <begin position="113"/>
        <end position="131"/>
    </location>
</feature>
<evidence type="ECO:0000313" key="4">
    <source>
        <dbReference type="Proteomes" id="UP000034036"/>
    </source>
</evidence>
<proteinExistence type="predicted"/>
<dbReference type="AlphaFoldDB" id="A0A0G1CGV5"/>
<dbReference type="InterPro" id="IPR043993">
    <property type="entry name" value="T4SS_pilin"/>
</dbReference>
<evidence type="ECO:0000256" key="1">
    <source>
        <dbReference type="SAM" id="MobiDB-lite"/>
    </source>
</evidence>
<dbReference type="EMBL" id="LCDF01000003">
    <property type="protein sequence ID" value="KKS48798.1"/>
    <property type="molecule type" value="Genomic_DNA"/>
</dbReference>
<feature type="transmembrane region" description="Helical" evidence="2">
    <location>
        <begin position="21"/>
        <end position="42"/>
    </location>
</feature>
<dbReference type="Proteomes" id="UP000034036">
    <property type="component" value="Unassembled WGS sequence"/>
</dbReference>
<sequence>MPQETGKQNYAIFTGKARAQRLYTFLIVMEVLLIGASFFVFANNALAAGIVPCGLGDKPDCNVCHLYQGIRNVMNFLLRDIGLPVLIIALLAGGIIWLTSGGSPNKITQGKSIILYAILGLFLAFAAWVIVNTILDTLGFKLPGPTPRAWNDTSICEEFNALSTVPVGPNGAAPPPATEPSTTEPTLQCSASKLSPEAQLMITCIMKEAEKLGVPVITPSDNQKNGGGHTCTLTATDKCPSPPCISCHYGGTKCNGEGNAVDFALRVDVQKTPANWSKLQSAASSCSSQGAGSAFCEISYSPYRTTLGCNDPGVNHLHVNTSKSCGCN</sequence>
<protein>
    <submittedName>
        <fullName evidence="3">Uncharacterized protein</fullName>
    </submittedName>
</protein>
<name>A0A0G1CGV5_9BACT</name>
<evidence type="ECO:0000256" key="2">
    <source>
        <dbReference type="SAM" id="Phobius"/>
    </source>
</evidence>
<keyword evidence="2" id="KW-1133">Transmembrane helix</keyword>
<dbReference type="STRING" id="1618659.UV11_C0003G0025"/>
<keyword evidence="2" id="KW-0472">Membrane</keyword>
<comment type="caution">
    <text evidence="3">The sequence shown here is derived from an EMBL/GenBank/DDBJ whole genome shotgun (WGS) entry which is preliminary data.</text>
</comment>
<keyword evidence="2" id="KW-0812">Transmembrane</keyword>
<feature type="region of interest" description="Disordered" evidence="1">
    <location>
        <begin position="167"/>
        <end position="187"/>
    </location>
</feature>
<dbReference type="Pfam" id="PF18895">
    <property type="entry name" value="T4SS_pilin"/>
    <property type="match status" value="1"/>
</dbReference>